<dbReference type="AlphaFoldDB" id="W7JBP5"/>
<proteinExistence type="predicted"/>
<name>W7JBP5_9PSEU</name>
<dbReference type="STRING" id="909613.UO65_1146"/>
<dbReference type="Gene3D" id="3.40.50.1820">
    <property type="entry name" value="alpha/beta hydrolase"/>
    <property type="match status" value="1"/>
</dbReference>
<dbReference type="EMBL" id="AYXG01000043">
    <property type="protein sequence ID" value="EWC63469.1"/>
    <property type="molecule type" value="Genomic_DNA"/>
</dbReference>
<keyword evidence="1" id="KW-0378">Hydrolase</keyword>
<dbReference type="OrthoDB" id="63519at2"/>
<accession>A0A8E3BI71</accession>
<evidence type="ECO:0000313" key="1">
    <source>
        <dbReference type="EMBL" id="EWC63469.1"/>
    </source>
</evidence>
<dbReference type="SUPFAM" id="SSF53474">
    <property type="entry name" value="alpha/beta-Hydrolases"/>
    <property type="match status" value="1"/>
</dbReference>
<comment type="caution">
    <text evidence="1">The sequence shown here is derived from an EMBL/GenBank/DDBJ whole genome shotgun (WGS) entry which is preliminary data.</text>
</comment>
<accession>W7JBP5</accession>
<dbReference type="InterPro" id="IPR029058">
    <property type="entry name" value="AB_hydrolase_fold"/>
</dbReference>
<dbReference type="PATRIC" id="fig|909613.9.peg.1163"/>
<organism evidence="1 2">
    <name type="scientific">Actinokineospora spheciospongiae</name>
    <dbReference type="NCBI Taxonomy" id="909613"/>
    <lineage>
        <taxon>Bacteria</taxon>
        <taxon>Bacillati</taxon>
        <taxon>Actinomycetota</taxon>
        <taxon>Actinomycetes</taxon>
        <taxon>Pseudonocardiales</taxon>
        <taxon>Pseudonocardiaceae</taxon>
        <taxon>Actinokineospora</taxon>
    </lineage>
</organism>
<gene>
    <name evidence="1" type="ORF">UO65_1146</name>
</gene>
<reference evidence="1 2" key="1">
    <citation type="journal article" date="2014" name="Genome Announc.">
        <title>Draft Genome Sequence of the Antitrypanosomally Active Sponge-Associated Bacterium Actinokineospora sp. Strain EG49.</title>
        <authorList>
            <person name="Harjes J."/>
            <person name="Ryu T."/>
            <person name="Abdelmohsen U.R."/>
            <person name="Moitinho-Silva L."/>
            <person name="Horn H."/>
            <person name="Ravasi T."/>
            <person name="Hentschel U."/>
        </authorList>
    </citation>
    <scope>NUCLEOTIDE SEQUENCE [LARGE SCALE GENOMIC DNA]</scope>
    <source>
        <strain evidence="1 2">EG49</strain>
    </source>
</reference>
<dbReference type="eggNOG" id="COG0596">
    <property type="taxonomic scope" value="Bacteria"/>
</dbReference>
<dbReference type="Proteomes" id="UP000019277">
    <property type="component" value="Unassembled WGS sequence"/>
</dbReference>
<protein>
    <submittedName>
        <fullName evidence="1">Putative hydrolase</fullName>
    </submittedName>
</protein>
<dbReference type="GO" id="GO:0016787">
    <property type="term" value="F:hydrolase activity"/>
    <property type="evidence" value="ECO:0007669"/>
    <property type="project" value="UniProtKB-KW"/>
</dbReference>
<sequence>MAKVRSADGVGVEFDVVGSGPPVVLVGGAFMDAGSTAGLAAGLAGEFSAVSYHRRGRGGSGDAPGYAVEREFEDLAAVVGAVGGSARLYGMSSGGVLVLKAVAAGVPAERVAVYEPPFGAGSPTYAEEQEARIAAGDREGAVVAFLEVTGMPAEAVDAVRRGPAWGHLVGMAHTLPYDGRVVGDGSVPDLSAVAVPALVCHGGASPEALVRGARAAAAALPDVTVAVLPEQTHQVEEGVLAPVLLDFYRGLTP</sequence>
<keyword evidence="2" id="KW-1185">Reference proteome</keyword>
<dbReference type="RefSeq" id="WP_035279404.1">
    <property type="nucleotide sequence ID" value="NZ_AYXG01000043.1"/>
</dbReference>
<evidence type="ECO:0000313" key="2">
    <source>
        <dbReference type="Proteomes" id="UP000019277"/>
    </source>
</evidence>